<keyword evidence="3" id="KW-1185">Reference proteome</keyword>
<protein>
    <submittedName>
        <fullName evidence="2">Uncharacterized protein</fullName>
    </submittedName>
</protein>
<gene>
    <name evidence="2" type="ordered locus">Vdis_1172</name>
</gene>
<dbReference type="Proteomes" id="UP000006681">
    <property type="component" value="Chromosome"/>
</dbReference>
<keyword evidence="1" id="KW-1133">Transmembrane helix</keyword>
<evidence type="ECO:0000313" key="2">
    <source>
        <dbReference type="EMBL" id="ADN50558.1"/>
    </source>
</evidence>
<accession>E1QQY8</accession>
<feature type="transmembrane region" description="Helical" evidence="1">
    <location>
        <begin position="96"/>
        <end position="118"/>
    </location>
</feature>
<evidence type="ECO:0000313" key="3">
    <source>
        <dbReference type="Proteomes" id="UP000006681"/>
    </source>
</evidence>
<feature type="transmembrane region" description="Helical" evidence="1">
    <location>
        <begin position="130"/>
        <end position="150"/>
    </location>
</feature>
<keyword evidence="1" id="KW-0472">Membrane</keyword>
<dbReference type="InterPro" id="IPR009321">
    <property type="entry name" value="DUF973"/>
</dbReference>
<reference evidence="2 3" key="1">
    <citation type="journal article" date="2010" name="Stand. Genomic Sci.">
        <title>Complete genome sequence of Vulcanisaeta distributa type strain (IC-017).</title>
        <authorList>
            <person name="Mavromatis K."/>
            <person name="Sikorski J."/>
            <person name="Pabst E."/>
            <person name="Teshima H."/>
            <person name="Lapidus A."/>
            <person name="Lucas S."/>
            <person name="Nolan M."/>
            <person name="Glavina Del Rio T."/>
            <person name="Cheng J.F."/>
            <person name="Bruce D."/>
            <person name="Goodwin L."/>
            <person name="Pitluck S."/>
            <person name="Liolios K."/>
            <person name="Ivanova N."/>
            <person name="Mikhailova N."/>
            <person name="Pati A."/>
            <person name="Chen A."/>
            <person name="Palaniappan K."/>
            <person name="Land M."/>
            <person name="Hauser L."/>
            <person name="Chang Y.J."/>
            <person name="Jeffries C.D."/>
            <person name="Rohde M."/>
            <person name="Spring S."/>
            <person name="Goker M."/>
            <person name="Wirth R."/>
            <person name="Woyke T."/>
            <person name="Bristow J."/>
            <person name="Eisen J.A."/>
            <person name="Markowitz V."/>
            <person name="Hugenholtz P."/>
            <person name="Klenk H.P."/>
            <person name="Kyrpides N.C."/>
        </authorList>
    </citation>
    <scope>NUCLEOTIDE SEQUENCE [LARGE SCALE GENOMIC DNA]</scope>
    <source>
        <strain evidence="3">DSM 14429 / JCM 11212 / NBRC 100878 / IC-017</strain>
    </source>
</reference>
<reference evidence="3" key="2">
    <citation type="journal article" date="2010" name="Stand. Genomic Sci.">
        <title>Complete genome sequence of Vulcanisaeta distributa type strain (IC-017T).</title>
        <authorList>
            <person name="Mavromatis K."/>
            <person name="Sikorski J."/>
            <person name="Pabst E."/>
            <person name="Teshima H."/>
            <person name="Lapidus A."/>
            <person name="Lucas S."/>
            <person name="Nolan M."/>
            <person name="Glavina Del Rio T."/>
            <person name="Cheng J."/>
            <person name="Bruce D."/>
            <person name="Goodwin L."/>
            <person name="Pitluck S."/>
            <person name="Liolios K."/>
            <person name="Ivanova N."/>
            <person name="Mikhailova N."/>
            <person name="Pati A."/>
            <person name="Chen A."/>
            <person name="Palaniappan K."/>
            <person name="Land M."/>
            <person name="Hauser L."/>
            <person name="Chang Y."/>
            <person name="Jeffries C."/>
            <person name="Rohde M."/>
            <person name="Spring S."/>
            <person name="Goker M."/>
            <person name="Wirth R."/>
            <person name="Woyke T."/>
            <person name="Bristow J."/>
            <person name="Eisen J."/>
            <person name="Markowitz V."/>
            <person name="Hugenholtz P."/>
            <person name="Klenk H."/>
            <person name="Kyrpides N."/>
        </authorList>
    </citation>
    <scope>NUCLEOTIDE SEQUENCE [LARGE SCALE GENOMIC DNA]</scope>
    <source>
        <strain evidence="3">DSM 14429 / JCM 11212 / NBRC 100878 / IC-017</strain>
    </source>
</reference>
<dbReference type="AlphaFoldDB" id="E1QQY8"/>
<feature type="transmembrane region" description="Helical" evidence="1">
    <location>
        <begin position="25"/>
        <end position="45"/>
    </location>
</feature>
<feature type="transmembrane region" description="Helical" evidence="1">
    <location>
        <begin position="57"/>
        <end position="76"/>
    </location>
</feature>
<sequence>MRDVAMDREKLELIYNGVTRIQEGMYIGIGLGLMYGVTSLVLNFLGLTSVGLMIRGYGILQIAEVAIGVPVLYYYMYRGFNELVRADRARYGIGMLGIKVLLLISPLLLAEGLYLALVNQSPVTFLLLRVVNSIIALVLYVLVLIALYRLGSEFDADRLKVGVVMTIVTVFILMLPNVIAAIIGIVGVMLMLMGLGDVKRAIERELGIGSQGSP</sequence>
<feature type="transmembrane region" description="Helical" evidence="1">
    <location>
        <begin position="162"/>
        <end position="195"/>
    </location>
</feature>
<dbReference type="EMBL" id="CP002100">
    <property type="protein sequence ID" value="ADN50558.1"/>
    <property type="molecule type" value="Genomic_DNA"/>
</dbReference>
<evidence type="ECO:0000256" key="1">
    <source>
        <dbReference type="SAM" id="Phobius"/>
    </source>
</evidence>
<organism evidence="2 3">
    <name type="scientific">Vulcanisaeta distributa (strain DSM 14429 / JCM 11212 / NBRC 100878 / IC-017)</name>
    <dbReference type="NCBI Taxonomy" id="572478"/>
    <lineage>
        <taxon>Archaea</taxon>
        <taxon>Thermoproteota</taxon>
        <taxon>Thermoprotei</taxon>
        <taxon>Thermoproteales</taxon>
        <taxon>Thermoproteaceae</taxon>
        <taxon>Vulcanisaeta</taxon>
    </lineage>
</organism>
<dbReference type="HOGENOM" id="CLU_111889_0_0_2"/>
<proteinExistence type="predicted"/>
<dbReference type="KEGG" id="vdi:Vdis_1172"/>
<dbReference type="Pfam" id="PF06157">
    <property type="entry name" value="DUF973"/>
    <property type="match status" value="1"/>
</dbReference>
<keyword evidence="1" id="KW-0812">Transmembrane</keyword>
<dbReference type="eggNOG" id="arCOG13841">
    <property type="taxonomic scope" value="Archaea"/>
</dbReference>
<name>E1QQY8_VULDI</name>